<evidence type="ECO:0000313" key="3">
    <source>
        <dbReference type="Proteomes" id="UP000295781"/>
    </source>
</evidence>
<sequence length="127" mass="14467">MRRRADLLAIPEAERFHEILDGELLRRAIPSWRHGGAQVRRSTRPGGPYDRRPGRGRPGGWRFATDLVRSTQPDTDGERGDGILSTIPSRVHRSPTPAHRCHRARSGSSRSLSHPRRARTRRRTLAR</sequence>
<accession>A0A4V0NEV3</accession>
<evidence type="ECO:0000256" key="1">
    <source>
        <dbReference type="SAM" id="MobiDB-lite"/>
    </source>
</evidence>
<gene>
    <name evidence="2" type="ORF">SOCEGT47_080630</name>
</gene>
<evidence type="ECO:0000313" key="2">
    <source>
        <dbReference type="EMBL" id="AUX27472.1"/>
    </source>
</evidence>
<dbReference type="EMBL" id="CP012670">
    <property type="protein sequence ID" value="AUX27472.1"/>
    <property type="molecule type" value="Genomic_DNA"/>
</dbReference>
<feature type="region of interest" description="Disordered" evidence="1">
    <location>
        <begin position="34"/>
        <end position="127"/>
    </location>
</feature>
<protein>
    <submittedName>
        <fullName evidence="2">Uncharacterized protein</fullName>
    </submittedName>
</protein>
<proteinExistence type="predicted"/>
<reference evidence="2 3" key="1">
    <citation type="submission" date="2015-09" db="EMBL/GenBank/DDBJ databases">
        <title>Sorangium comparison.</title>
        <authorList>
            <person name="Zaburannyi N."/>
            <person name="Bunk B."/>
            <person name="Overmann J."/>
            <person name="Mueller R."/>
        </authorList>
    </citation>
    <scope>NUCLEOTIDE SEQUENCE [LARGE SCALE GENOMIC DNA]</scope>
    <source>
        <strain evidence="2 3">So ceGT47</strain>
    </source>
</reference>
<dbReference type="AlphaFoldDB" id="A0A4V0NEV3"/>
<feature type="compositionally biased region" description="Basic residues" evidence="1">
    <location>
        <begin position="113"/>
        <end position="127"/>
    </location>
</feature>
<name>A0A4V0NEV3_SORCE</name>
<organism evidence="2 3">
    <name type="scientific">Sorangium cellulosum</name>
    <name type="common">Polyangium cellulosum</name>
    <dbReference type="NCBI Taxonomy" id="56"/>
    <lineage>
        <taxon>Bacteria</taxon>
        <taxon>Pseudomonadati</taxon>
        <taxon>Myxococcota</taxon>
        <taxon>Polyangia</taxon>
        <taxon>Polyangiales</taxon>
        <taxon>Polyangiaceae</taxon>
        <taxon>Sorangium</taxon>
    </lineage>
</organism>
<dbReference type="Proteomes" id="UP000295781">
    <property type="component" value="Chromosome"/>
</dbReference>